<dbReference type="Gene3D" id="1.10.10.10">
    <property type="entry name" value="Winged helix-like DNA-binding domain superfamily/Winged helix DNA-binding domain"/>
    <property type="match status" value="1"/>
</dbReference>
<comment type="caution">
    <text evidence="2">The sequence shown here is derived from an EMBL/GenBank/DDBJ whole genome shotgun (WGS) entry which is preliminary data.</text>
</comment>
<dbReference type="InterPro" id="IPR000792">
    <property type="entry name" value="Tscrpt_reg_LuxR_C"/>
</dbReference>
<reference evidence="2 3" key="1">
    <citation type="submission" date="2022-08" db="EMBL/GenBank/DDBJ databases">
        <title>Bacterial and archaeal communities from various locations to study Microbial Dark Matter (Phase II).</title>
        <authorList>
            <person name="Stepanauskas R."/>
        </authorList>
    </citation>
    <scope>NUCLEOTIDE SEQUENCE [LARGE SCALE GENOMIC DNA]</scope>
    <source>
        <strain evidence="2 3">PD1</strain>
    </source>
</reference>
<dbReference type="RefSeq" id="WP_259097486.1">
    <property type="nucleotide sequence ID" value="NZ_CP130454.1"/>
</dbReference>
<dbReference type="InterPro" id="IPR016032">
    <property type="entry name" value="Sig_transdc_resp-reg_C-effctor"/>
</dbReference>
<gene>
    <name evidence="2" type="ORF">M2350_002495</name>
</gene>
<accession>A0ABT2EQ47</accession>
<name>A0ABT2EQ47_9BACT</name>
<keyword evidence="3" id="KW-1185">Reference proteome</keyword>
<dbReference type="SUPFAM" id="SSF46894">
    <property type="entry name" value="C-terminal effector domain of the bipartite response regulators"/>
    <property type="match status" value="1"/>
</dbReference>
<proteinExistence type="predicted"/>
<dbReference type="EMBL" id="JANUCP010000004">
    <property type="protein sequence ID" value="MCS3920078.1"/>
    <property type="molecule type" value="Genomic_DNA"/>
</dbReference>
<organism evidence="2 3">
    <name type="scientific">Candidatus Fervidibacter sacchari</name>
    <dbReference type="NCBI Taxonomy" id="1448929"/>
    <lineage>
        <taxon>Bacteria</taxon>
        <taxon>Candidatus Fervidibacterota</taxon>
        <taxon>Candidatus Fervidibacter</taxon>
    </lineage>
</organism>
<feature type="domain" description="HTH luxR-type" evidence="1">
    <location>
        <begin position="57"/>
        <end position="114"/>
    </location>
</feature>
<dbReference type="InterPro" id="IPR036388">
    <property type="entry name" value="WH-like_DNA-bd_sf"/>
</dbReference>
<dbReference type="Pfam" id="PF00196">
    <property type="entry name" value="GerE"/>
    <property type="match status" value="1"/>
</dbReference>
<dbReference type="Proteomes" id="UP001204798">
    <property type="component" value="Unassembled WGS sequence"/>
</dbReference>
<sequence>MKLKRRKAQQSQRRQFFTIILCPDPVAEVLLRQVLPSEFFSIKEPSSFDADLFIVEEGLLTPTEQKILRALVELGTLKAVAENLHYHPTTVKRCLRKVCRKLKVKTALQATFLAARLGLI</sequence>
<evidence type="ECO:0000259" key="1">
    <source>
        <dbReference type="SMART" id="SM00421"/>
    </source>
</evidence>
<evidence type="ECO:0000313" key="2">
    <source>
        <dbReference type="EMBL" id="MCS3920078.1"/>
    </source>
</evidence>
<dbReference type="SMART" id="SM00421">
    <property type="entry name" value="HTH_LUXR"/>
    <property type="match status" value="1"/>
</dbReference>
<protein>
    <submittedName>
        <fullName evidence="2">DNA-binding CsgD family transcriptional regulator</fullName>
    </submittedName>
</protein>
<keyword evidence="2" id="KW-0238">DNA-binding</keyword>
<dbReference type="GO" id="GO:0003677">
    <property type="term" value="F:DNA binding"/>
    <property type="evidence" value="ECO:0007669"/>
    <property type="project" value="UniProtKB-KW"/>
</dbReference>
<evidence type="ECO:0000313" key="3">
    <source>
        <dbReference type="Proteomes" id="UP001204798"/>
    </source>
</evidence>